<evidence type="ECO:0000313" key="3">
    <source>
        <dbReference type="RefSeq" id="XP_065652906.1"/>
    </source>
</evidence>
<accession>A0ABM4BUP8</accession>
<evidence type="ECO:0000256" key="1">
    <source>
        <dbReference type="SAM" id="MobiDB-lite"/>
    </source>
</evidence>
<dbReference type="Proteomes" id="UP001652625">
    <property type="component" value="Chromosome 05"/>
</dbReference>
<feature type="region of interest" description="Disordered" evidence="1">
    <location>
        <begin position="17"/>
        <end position="39"/>
    </location>
</feature>
<dbReference type="RefSeq" id="XP_065652906.1">
    <property type="nucleotide sequence ID" value="XM_065796834.1"/>
</dbReference>
<protein>
    <submittedName>
        <fullName evidence="3">Zinc finger MYM-type protein 5-like</fullName>
    </submittedName>
</protein>
<dbReference type="GeneID" id="136080220"/>
<reference evidence="3" key="1">
    <citation type="submission" date="2025-08" db="UniProtKB">
        <authorList>
            <consortium name="RefSeq"/>
        </authorList>
    </citation>
    <scope>IDENTIFICATION</scope>
</reference>
<sequence length="347" mass="40644">MFCAIIQASSGTLERALKKESKGSFNETRGKKEPANKTSKQDVENVMNYIKSYSHYISHYTLKESPDAKYLPQELNLSLMNASVLRHSMRRQPRFSDPNLYPDFNELQDVSKNENENRNTDLKANKQMIKYEKIQKDIEESLTFYQDCHDKKVSDLEKKMINDKKENNLSVKDVNIKRAHRTGIIDNKKPRTIVIRKKDPGLWEIFSAEDIQFWIENGPLKCQNPDYNFKSSKMMYQDRDRYCSKSLLMGKKVNSEMFDREWLIYSPALGCVFCFVCKLFKPSKCALASTGYKDWKKFRGINSGASIQGHKHSSDHRKASLAYIDRKNNKDFLNDQLFNEIRKEKNY</sequence>
<evidence type="ECO:0000313" key="2">
    <source>
        <dbReference type="Proteomes" id="UP001652625"/>
    </source>
</evidence>
<gene>
    <name evidence="3" type="primary">LOC136080220</name>
</gene>
<name>A0ABM4BUP8_HYDVU</name>
<organism evidence="2 3">
    <name type="scientific">Hydra vulgaris</name>
    <name type="common">Hydra</name>
    <name type="synonym">Hydra attenuata</name>
    <dbReference type="NCBI Taxonomy" id="6087"/>
    <lineage>
        <taxon>Eukaryota</taxon>
        <taxon>Metazoa</taxon>
        <taxon>Cnidaria</taxon>
        <taxon>Hydrozoa</taxon>
        <taxon>Hydroidolina</taxon>
        <taxon>Anthoathecata</taxon>
        <taxon>Aplanulata</taxon>
        <taxon>Hydridae</taxon>
        <taxon>Hydra</taxon>
    </lineage>
</organism>
<keyword evidence="2" id="KW-1185">Reference proteome</keyword>
<proteinExistence type="predicted"/>